<dbReference type="CDD" id="cd11537">
    <property type="entry name" value="NTP-PPase_RS21-C6_like"/>
    <property type="match status" value="1"/>
</dbReference>
<keyword evidence="2" id="KW-1185">Reference proteome</keyword>
<dbReference type="EMBL" id="JACHGW010000002">
    <property type="protein sequence ID" value="MBB6050560.1"/>
    <property type="molecule type" value="Genomic_DNA"/>
</dbReference>
<comment type="caution">
    <text evidence="1">The sequence shown here is derived from an EMBL/GenBank/DDBJ whole genome shotgun (WGS) entry which is preliminary data.</text>
</comment>
<keyword evidence="1" id="KW-0378">Hydrolase</keyword>
<sequence length="117" mass="13196">MTKPDLTDLTAQIVAFRDARDWAQFHNPKDLALSLSLEVGEVLEHMQWTNGDALTTRLTERREAVGEELADVLYYTLLLAHDLGVDLETAFAAKMARNAEKYPVEKARGSSKKYTEL</sequence>
<evidence type="ECO:0000313" key="2">
    <source>
        <dbReference type="Proteomes" id="UP000520814"/>
    </source>
</evidence>
<organism evidence="1 2">
    <name type="scientific">Armatimonas rosea</name>
    <dbReference type="NCBI Taxonomy" id="685828"/>
    <lineage>
        <taxon>Bacteria</taxon>
        <taxon>Bacillati</taxon>
        <taxon>Armatimonadota</taxon>
        <taxon>Armatimonadia</taxon>
        <taxon>Armatimonadales</taxon>
        <taxon>Armatimonadaceae</taxon>
        <taxon>Armatimonas</taxon>
    </lineage>
</organism>
<evidence type="ECO:0000313" key="1">
    <source>
        <dbReference type="EMBL" id="MBB6050560.1"/>
    </source>
</evidence>
<dbReference type="PANTHER" id="PTHR46523:SF1">
    <property type="entry name" value="DCTP PYROPHOSPHATASE 1"/>
    <property type="match status" value="1"/>
</dbReference>
<dbReference type="Gene3D" id="1.10.287.1080">
    <property type="entry name" value="MazG-like"/>
    <property type="match status" value="1"/>
</dbReference>
<dbReference type="Proteomes" id="UP000520814">
    <property type="component" value="Unassembled WGS sequence"/>
</dbReference>
<accession>A0A7W9SQF8</accession>
<dbReference type="PANTHER" id="PTHR46523">
    <property type="entry name" value="DCTP PYROPHOSPHATASE 1"/>
    <property type="match status" value="1"/>
</dbReference>
<dbReference type="RefSeq" id="WP_184195750.1">
    <property type="nucleotide sequence ID" value="NZ_JACHGW010000002.1"/>
</dbReference>
<proteinExistence type="predicted"/>
<dbReference type="GO" id="GO:0047429">
    <property type="term" value="F:nucleoside triphosphate diphosphatase activity"/>
    <property type="evidence" value="ECO:0007669"/>
    <property type="project" value="InterPro"/>
</dbReference>
<reference evidence="1 2" key="1">
    <citation type="submission" date="2020-08" db="EMBL/GenBank/DDBJ databases">
        <title>Genomic Encyclopedia of Type Strains, Phase IV (KMG-IV): sequencing the most valuable type-strain genomes for metagenomic binning, comparative biology and taxonomic classification.</title>
        <authorList>
            <person name="Goeker M."/>
        </authorList>
    </citation>
    <scope>NUCLEOTIDE SEQUENCE [LARGE SCALE GENOMIC DNA]</scope>
    <source>
        <strain evidence="1 2">DSM 23562</strain>
    </source>
</reference>
<dbReference type="PIRSF" id="PIRSF029826">
    <property type="entry name" value="UCP029826_pph"/>
    <property type="match status" value="1"/>
</dbReference>
<dbReference type="AlphaFoldDB" id="A0A7W9SQF8"/>
<dbReference type="Pfam" id="PF12643">
    <property type="entry name" value="MazG-like"/>
    <property type="match status" value="1"/>
</dbReference>
<dbReference type="InterPro" id="IPR025984">
    <property type="entry name" value="DCTPP"/>
</dbReference>
<gene>
    <name evidence="1" type="ORF">HNQ39_002351</name>
</gene>
<name>A0A7W9SQF8_ARMRO</name>
<dbReference type="SUPFAM" id="SSF101386">
    <property type="entry name" value="all-alpha NTP pyrophosphatases"/>
    <property type="match status" value="1"/>
</dbReference>
<dbReference type="GO" id="GO:0009143">
    <property type="term" value="P:nucleoside triphosphate catabolic process"/>
    <property type="evidence" value="ECO:0007669"/>
    <property type="project" value="InterPro"/>
</dbReference>
<dbReference type="InterPro" id="IPR052555">
    <property type="entry name" value="dCTP_Pyrophosphatase"/>
</dbReference>
<protein>
    <submittedName>
        <fullName evidence="1">NTP pyrophosphatase (Non-canonical NTP hydrolase)</fullName>
    </submittedName>
</protein>